<dbReference type="AlphaFoldDB" id="A0A6B3R692"/>
<comment type="caution">
    <text evidence="2">The sequence shown here is derived from an EMBL/GenBank/DDBJ whole genome shotgun (WGS) entry which is preliminary data.</text>
</comment>
<reference evidence="2 3" key="1">
    <citation type="submission" date="2020-02" db="EMBL/GenBank/DDBJ databases">
        <title>Flavobacteriaceae Psychroflexus bacterium YR1-1, complete genome.</title>
        <authorList>
            <person name="Li Y."/>
            <person name="Wu S."/>
        </authorList>
    </citation>
    <scope>NUCLEOTIDE SEQUENCE [LARGE SCALE GENOMIC DNA]</scope>
    <source>
        <strain evidence="2 3">YR1-1</strain>
    </source>
</reference>
<keyword evidence="1" id="KW-0472">Membrane</keyword>
<keyword evidence="1" id="KW-1133">Transmembrane helix</keyword>
<evidence type="ECO:0000256" key="1">
    <source>
        <dbReference type="SAM" id="Phobius"/>
    </source>
</evidence>
<accession>A0A6B3R692</accession>
<proteinExistence type="predicted"/>
<dbReference type="RefSeq" id="WP_164005348.1">
    <property type="nucleotide sequence ID" value="NZ_JAAIKD010000005.1"/>
</dbReference>
<feature type="transmembrane region" description="Helical" evidence="1">
    <location>
        <begin position="71"/>
        <end position="91"/>
    </location>
</feature>
<dbReference type="EMBL" id="JAAIKD010000005">
    <property type="protein sequence ID" value="NEV94645.1"/>
    <property type="molecule type" value="Genomic_DNA"/>
</dbReference>
<keyword evidence="3" id="KW-1185">Reference proteome</keyword>
<gene>
    <name evidence="2" type="ORF">G3567_10865</name>
</gene>
<organism evidence="2 3">
    <name type="scientific">Psychroflexus aurantiacus</name>
    <dbReference type="NCBI Taxonomy" id="2709310"/>
    <lineage>
        <taxon>Bacteria</taxon>
        <taxon>Pseudomonadati</taxon>
        <taxon>Bacteroidota</taxon>
        <taxon>Flavobacteriia</taxon>
        <taxon>Flavobacteriales</taxon>
        <taxon>Flavobacteriaceae</taxon>
        <taxon>Psychroflexus</taxon>
    </lineage>
</organism>
<evidence type="ECO:0000313" key="2">
    <source>
        <dbReference type="EMBL" id="NEV94645.1"/>
    </source>
</evidence>
<feature type="transmembrane region" description="Helical" evidence="1">
    <location>
        <begin position="42"/>
        <end position="62"/>
    </location>
</feature>
<dbReference type="Proteomes" id="UP000478505">
    <property type="component" value="Unassembled WGS sequence"/>
</dbReference>
<protein>
    <submittedName>
        <fullName evidence="2">Uncharacterized protein</fullName>
    </submittedName>
</protein>
<feature type="transmembrane region" description="Helical" evidence="1">
    <location>
        <begin position="12"/>
        <end position="36"/>
    </location>
</feature>
<keyword evidence="1" id="KW-0812">Transmembrane</keyword>
<sequence length="209" mass="24201">MATLKILKSWFYPVTPLTVVTPFSIVIAIYTIYLGFTLESPAIIYPIIVVPITMLIVGLYVLDRILIKKLFPYYVLIIAELVLLAGGYLQINYANSTTDIHITTDEDYIFVLYDAHENSLDRFKKKGLFSKELLINGNIVHLDSSLRYRDDIRIFPPDSWMSVYGDRGNYFYKGDTIPYIYKLRSRQANEYARTQQAYIDSLLTLILQK</sequence>
<evidence type="ECO:0000313" key="3">
    <source>
        <dbReference type="Proteomes" id="UP000478505"/>
    </source>
</evidence>
<name>A0A6B3R692_9FLAO</name>